<comment type="caution">
    <text evidence="1">The sequence shown here is derived from an EMBL/GenBank/DDBJ whole genome shotgun (WGS) entry which is preliminary data.</text>
</comment>
<dbReference type="GeneID" id="70125270"/>
<name>A0A9P8UHX1_9PEZI</name>
<dbReference type="EMBL" id="JAGPXC010000006">
    <property type="protein sequence ID" value="KAH6652332.1"/>
    <property type="molecule type" value="Genomic_DNA"/>
</dbReference>
<dbReference type="AlphaFoldDB" id="A0A9P8UHX1"/>
<organism evidence="1 2">
    <name type="scientific">Truncatella angustata</name>
    <dbReference type="NCBI Taxonomy" id="152316"/>
    <lineage>
        <taxon>Eukaryota</taxon>
        <taxon>Fungi</taxon>
        <taxon>Dikarya</taxon>
        <taxon>Ascomycota</taxon>
        <taxon>Pezizomycotina</taxon>
        <taxon>Sordariomycetes</taxon>
        <taxon>Xylariomycetidae</taxon>
        <taxon>Amphisphaeriales</taxon>
        <taxon>Sporocadaceae</taxon>
        <taxon>Truncatella</taxon>
    </lineage>
</organism>
<evidence type="ECO:0000313" key="2">
    <source>
        <dbReference type="Proteomes" id="UP000758603"/>
    </source>
</evidence>
<protein>
    <submittedName>
        <fullName evidence="1">Uncharacterized protein</fullName>
    </submittedName>
</protein>
<reference evidence="1" key="1">
    <citation type="journal article" date="2021" name="Nat. Commun.">
        <title>Genetic determinants of endophytism in the Arabidopsis root mycobiome.</title>
        <authorList>
            <person name="Mesny F."/>
            <person name="Miyauchi S."/>
            <person name="Thiergart T."/>
            <person name="Pickel B."/>
            <person name="Atanasova L."/>
            <person name="Karlsson M."/>
            <person name="Huettel B."/>
            <person name="Barry K.W."/>
            <person name="Haridas S."/>
            <person name="Chen C."/>
            <person name="Bauer D."/>
            <person name="Andreopoulos W."/>
            <person name="Pangilinan J."/>
            <person name="LaButti K."/>
            <person name="Riley R."/>
            <person name="Lipzen A."/>
            <person name="Clum A."/>
            <person name="Drula E."/>
            <person name="Henrissat B."/>
            <person name="Kohler A."/>
            <person name="Grigoriev I.V."/>
            <person name="Martin F.M."/>
            <person name="Hacquard S."/>
        </authorList>
    </citation>
    <scope>NUCLEOTIDE SEQUENCE</scope>
    <source>
        <strain evidence="1">MPI-SDFR-AT-0073</strain>
    </source>
</reference>
<evidence type="ECO:0000313" key="1">
    <source>
        <dbReference type="EMBL" id="KAH6652332.1"/>
    </source>
</evidence>
<dbReference type="RefSeq" id="XP_045956610.1">
    <property type="nucleotide sequence ID" value="XM_046096377.1"/>
</dbReference>
<keyword evidence="2" id="KW-1185">Reference proteome</keyword>
<sequence length="112" mass="12583">MSFAAGNTYLLISQKDFRVKKDGPFAQKHSTITDSAYLCTLHFVSTSRLANKRILRQGCEPPQIYSDISFSSPHRLEPSQRCTSNFGEASFTSGQAVSIYKTPRISYLVRVE</sequence>
<accession>A0A9P8UHX1</accession>
<proteinExistence type="predicted"/>
<gene>
    <name evidence="1" type="ORF">BKA67DRAFT_352937</name>
</gene>
<dbReference type="Proteomes" id="UP000758603">
    <property type="component" value="Unassembled WGS sequence"/>
</dbReference>